<evidence type="ECO:0000313" key="1">
    <source>
        <dbReference type="EMBL" id="KAK3698632.1"/>
    </source>
</evidence>
<gene>
    <name evidence="1" type="ORF">LTR37_016860</name>
</gene>
<protein>
    <submittedName>
        <fullName evidence="1">Uncharacterized protein</fullName>
    </submittedName>
</protein>
<dbReference type="EMBL" id="JAUTXU010000208">
    <property type="protein sequence ID" value="KAK3698632.1"/>
    <property type="molecule type" value="Genomic_DNA"/>
</dbReference>
<comment type="caution">
    <text evidence="1">The sequence shown here is derived from an EMBL/GenBank/DDBJ whole genome shotgun (WGS) entry which is preliminary data.</text>
</comment>
<keyword evidence="2" id="KW-1185">Reference proteome</keyword>
<accession>A0ACC3MN56</accession>
<reference evidence="1" key="1">
    <citation type="submission" date="2023-07" db="EMBL/GenBank/DDBJ databases">
        <title>Black Yeasts Isolated from many extreme environments.</title>
        <authorList>
            <person name="Coleine C."/>
            <person name="Stajich J.E."/>
            <person name="Selbmann L."/>
        </authorList>
    </citation>
    <scope>NUCLEOTIDE SEQUENCE</scope>
    <source>
        <strain evidence="1">CCFEE 5714</strain>
    </source>
</reference>
<sequence>MSPGRTDVTLSNGDIERHVLVIITGGTICMQDSPDGLVPTRDFVDNCLRPSSDFNDGSLFDSTPVTNEHGKGATATTLRAPPRSTNGSRFKYSVFEFSELIDSSSMDGSQWNLMLRSLTHNWSNFDAFVILHGTDTLAYTASALAFMLGPLDKSVIVTGSQLSMYAPNNDAHDNLLDALTVAGTYYVPEVGVVFHHHLYRATRVTKVSAFSLAAFTTPNAKPLASFPKHAGKAWTASLHLDTITPGVPGDSTYQEASSVTHTRTTMTLDTSRVAVLKVYPGIGANLISSIIQIPDLGGLVLETFGAGNIPLGTGSKSLLDILATAVKNGIVVVSVTQCLTGSVTSAYESARRMEREGIVTGLDMTTEAAYTKLAYLLSLPNLSRAEIASKMRQNLRGELTADFREEQKLRDRAKSEPPS</sequence>
<proteinExistence type="predicted"/>
<organism evidence="1 2">
    <name type="scientific">Vermiconidia calcicola</name>
    <dbReference type="NCBI Taxonomy" id="1690605"/>
    <lineage>
        <taxon>Eukaryota</taxon>
        <taxon>Fungi</taxon>
        <taxon>Dikarya</taxon>
        <taxon>Ascomycota</taxon>
        <taxon>Pezizomycotina</taxon>
        <taxon>Dothideomycetes</taxon>
        <taxon>Dothideomycetidae</taxon>
        <taxon>Mycosphaerellales</taxon>
        <taxon>Extremaceae</taxon>
        <taxon>Vermiconidia</taxon>
    </lineage>
</organism>
<name>A0ACC3MN56_9PEZI</name>
<evidence type="ECO:0000313" key="2">
    <source>
        <dbReference type="Proteomes" id="UP001281147"/>
    </source>
</evidence>
<dbReference type="Proteomes" id="UP001281147">
    <property type="component" value="Unassembled WGS sequence"/>
</dbReference>